<gene>
    <name evidence="12" type="ORF">ElyMa_003320200</name>
</gene>
<evidence type="ECO:0000256" key="6">
    <source>
        <dbReference type="ARBA" id="ARBA00022824"/>
    </source>
</evidence>
<dbReference type="GO" id="GO:0036513">
    <property type="term" value="C:Derlin-1 retrotranslocation complex"/>
    <property type="evidence" value="ECO:0007669"/>
    <property type="project" value="TreeGrafter"/>
</dbReference>
<organism evidence="12 13">
    <name type="scientific">Elysia marginata</name>
    <dbReference type="NCBI Taxonomy" id="1093978"/>
    <lineage>
        <taxon>Eukaryota</taxon>
        <taxon>Metazoa</taxon>
        <taxon>Spiralia</taxon>
        <taxon>Lophotrochozoa</taxon>
        <taxon>Mollusca</taxon>
        <taxon>Gastropoda</taxon>
        <taxon>Heterobranchia</taxon>
        <taxon>Euthyneura</taxon>
        <taxon>Panpulmonata</taxon>
        <taxon>Sacoglossa</taxon>
        <taxon>Placobranchoidea</taxon>
        <taxon>Plakobranchidae</taxon>
        <taxon>Elysia</taxon>
    </lineage>
</organism>
<evidence type="ECO:0000256" key="3">
    <source>
        <dbReference type="ARBA" id="ARBA00011034"/>
    </source>
</evidence>
<evidence type="ECO:0000256" key="1">
    <source>
        <dbReference type="ARBA" id="ARBA00004389"/>
    </source>
</evidence>
<keyword evidence="4" id="KW-0963">Cytoplasm</keyword>
<comment type="similarity">
    <text evidence="3">Belongs to the selenoprotein S family.</text>
</comment>
<dbReference type="Proteomes" id="UP000762676">
    <property type="component" value="Unassembled WGS sequence"/>
</dbReference>
<dbReference type="PANTHER" id="PTHR28621">
    <property type="entry name" value="SELENOPROTEIN S"/>
    <property type="match status" value="1"/>
</dbReference>
<keyword evidence="5 11" id="KW-0812">Transmembrane</keyword>
<dbReference type="InterPro" id="IPR009703">
    <property type="entry name" value="Selenoprotein_S"/>
</dbReference>
<keyword evidence="13" id="KW-1185">Reference proteome</keyword>
<dbReference type="EMBL" id="BMAT01006834">
    <property type="protein sequence ID" value="GFS20714.1"/>
    <property type="molecule type" value="Genomic_DNA"/>
</dbReference>
<keyword evidence="7" id="KW-0712">Selenocysteine</keyword>
<name>A0AAV4JD04_9GAST</name>
<keyword evidence="6" id="KW-0256">Endoplasmic reticulum</keyword>
<evidence type="ECO:0000313" key="12">
    <source>
        <dbReference type="EMBL" id="GFS20714.1"/>
    </source>
</evidence>
<dbReference type="Gene3D" id="6.10.250.2950">
    <property type="match status" value="1"/>
</dbReference>
<evidence type="ECO:0000313" key="13">
    <source>
        <dbReference type="Proteomes" id="UP000762676"/>
    </source>
</evidence>
<keyword evidence="9 11" id="KW-0472">Membrane</keyword>
<evidence type="ECO:0000256" key="9">
    <source>
        <dbReference type="ARBA" id="ARBA00023136"/>
    </source>
</evidence>
<evidence type="ECO:0000256" key="2">
    <source>
        <dbReference type="ARBA" id="ARBA00004496"/>
    </source>
</evidence>
<proteinExistence type="inferred from homology"/>
<comment type="subcellular location">
    <subcellularLocation>
        <location evidence="2">Cytoplasm</location>
    </subcellularLocation>
    <subcellularLocation>
        <location evidence="1">Endoplasmic reticulum membrane</location>
        <topology evidence="1">Single-pass membrane protein</topology>
    </subcellularLocation>
</comment>
<evidence type="ECO:0000256" key="5">
    <source>
        <dbReference type="ARBA" id="ARBA00022692"/>
    </source>
</evidence>
<evidence type="ECO:0000256" key="10">
    <source>
        <dbReference type="SAM" id="MobiDB-lite"/>
    </source>
</evidence>
<dbReference type="GO" id="GO:0030968">
    <property type="term" value="P:endoplasmic reticulum unfolded protein response"/>
    <property type="evidence" value="ECO:0007669"/>
    <property type="project" value="TreeGrafter"/>
</dbReference>
<accession>A0AAV4JD04</accession>
<evidence type="ECO:0000256" key="7">
    <source>
        <dbReference type="ARBA" id="ARBA00022933"/>
    </source>
</evidence>
<feature type="transmembrane region" description="Helical" evidence="11">
    <location>
        <begin position="35"/>
        <end position="51"/>
    </location>
</feature>
<comment type="caution">
    <text evidence="12">The sequence shown here is derived from an EMBL/GenBank/DDBJ whole genome shotgun (WGS) entry which is preliminary data.</text>
</comment>
<evidence type="ECO:0000256" key="8">
    <source>
        <dbReference type="ARBA" id="ARBA00022989"/>
    </source>
</evidence>
<dbReference type="GO" id="GO:0036502">
    <property type="term" value="C:Derlin-1-VIMP complex"/>
    <property type="evidence" value="ECO:0007669"/>
    <property type="project" value="TreeGrafter"/>
</dbReference>
<feature type="region of interest" description="Disordered" evidence="10">
    <location>
        <begin position="88"/>
        <end position="138"/>
    </location>
</feature>
<dbReference type="Pfam" id="PF06936">
    <property type="entry name" value="Selenoprotein_S"/>
    <property type="match status" value="1"/>
</dbReference>
<protein>
    <submittedName>
        <fullName evidence="12">Selenoprotein S</fullName>
    </submittedName>
</protein>
<dbReference type="PANTHER" id="PTHR28621:SF1">
    <property type="entry name" value="SELENOPROTEIN S"/>
    <property type="match status" value="1"/>
</dbReference>
<sequence>MAESTEYAEAEDLKNEDPEIVGVAKDTVLGILQQYGWFILIGIALVAYLYNRYRPHLDQWQEQREANSYKKMDEGVAQARMEAMDRARQRMQAQLDEQAKEFAEKQRQKEEEKRQARLEDWDRHQEGKGYRSKTKPVS</sequence>
<evidence type="ECO:0000256" key="4">
    <source>
        <dbReference type="ARBA" id="ARBA00022490"/>
    </source>
</evidence>
<feature type="compositionally biased region" description="Basic and acidic residues" evidence="10">
    <location>
        <begin position="97"/>
        <end position="129"/>
    </location>
</feature>
<dbReference type="GO" id="GO:0030970">
    <property type="term" value="P:retrograde protein transport, ER to cytosol"/>
    <property type="evidence" value="ECO:0007669"/>
    <property type="project" value="TreeGrafter"/>
</dbReference>
<dbReference type="AlphaFoldDB" id="A0AAV4JD04"/>
<reference evidence="12 13" key="1">
    <citation type="journal article" date="2021" name="Elife">
        <title>Chloroplast acquisition without the gene transfer in kleptoplastic sea slugs, Plakobranchus ocellatus.</title>
        <authorList>
            <person name="Maeda T."/>
            <person name="Takahashi S."/>
            <person name="Yoshida T."/>
            <person name="Shimamura S."/>
            <person name="Takaki Y."/>
            <person name="Nagai Y."/>
            <person name="Toyoda A."/>
            <person name="Suzuki Y."/>
            <person name="Arimoto A."/>
            <person name="Ishii H."/>
            <person name="Satoh N."/>
            <person name="Nishiyama T."/>
            <person name="Hasebe M."/>
            <person name="Maruyama T."/>
            <person name="Minagawa J."/>
            <person name="Obokata J."/>
            <person name="Shigenobu S."/>
        </authorList>
    </citation>
    <scope>NUCLEOTIDE SEQUENCE [LARGE SCALE GENOMIC DNA]</scope>
</reference>
<evidence type="ECO:0000256" key="11">
    <source>
        <dbReference type="SAM" id="Phobius"/>
    </source>
</evidence>
<keyword evidence="8 11" id="KW-1133">Transmembrane helix</keyword>